<protein>
    <submittedName>
        <fullName evidence="1">Uncharacterized protein</fullName>
    </submittedName>
</protein>
<keyword evidence="2" id="KW-1185">Reference proteome</keyword>
<dbReference type="EMBL" id="JAYMYS010000005">
    <property type="protein sequence ID" value="KAK7392361.1"/>
    <property type="molecule type" value="Genomic_DNA"/>
</dbReference>
<comment type="caution">
    <text evidence="1">The sequence shown here is derived from an EMBL/GenBank/DDBJ whole genome shotgun (WGS) entry which is preliminary data.</text>
</comment>
<gene>
    <name evidence="1" type="ORF">VNO78_20797</name>
</gene>
<sequence>MDEGEEKAFLEDQCYWYHELKLEELHIVWSVKEINVDHEGENDVQFQDINGNKKAVVESDGIFWGKSFQYFECGVNVEKQQLQVHWLARQLPLTTWEGRRVQERLDRVVGDVQ</sequence>
<evidence type="ECO:0000313" key="1">
    <source>
        <dbReference type="EMBL" id="KAK7392361.1"/>
    </source>
</evidence>
<organism evidence="1 2">
    <name type="scientific">Psophocarpus tetragonolobus</name>
    <name type="common">Winged bean</name>
    <name type="synonym">Dolichos tetragonolobus</name>
    <dbReference type="NCBI Taxonomy" id="3891"/>
    <lineage>
        <taxon>Eukaryota</taxon>
        <taxon>Viridiplantae</taxon>
        <taxon>Streptophyta</taxon>
        <taxon>Embryophyta</taxon>
        <taxon>Tracheophyta</taxon>
        <taxon>Spermatophyta</taxon>
        <taxon>Magnoliopsida</taxon>
        <taxon>eudicotyledons</taxon>
        <taxon>Gunneridae</taxon>
        <taxon>Pentapetalae</taxon>
        <taxon>rosids</taxon>
        <taxon>fabids</taxon>
        <taxon>Fabales</taxon>
        <taxon>Fabaceae</taxon>
        <taxon>Papilionoideae</taxon>
        <taxon>50 kb inversion clade</taxon>
        <taxon>NPAAA clade</taxon>
        <taxon>indigoferoid/millettioid clade</taxon>
        <taxon>Phaseoleae</taxon>
        <taxon>Psophocarpus</taxon>
    </lineage>
</organism>
<dbReference type="AlphaFoldDB" id="A0AAN9XHJ6"/>
<evidence type="ECO:0000313" key="2">
    <source>
        <dbReference type="Proteomes" id="UP001386955"/>
    </source>
</evidence>
<accession>A0AAN9XHJ6</accession>
<proteinExistence type="predicted"/>
<dbReference type="Proteomes" id="UP001386955">
    <property type="component" value="Unassembled WGS sequence"/>
</dbReference>
<name>A0AAN9XHJ6_PSOTE</name>
<reference evidence="1 2" key="1">
    <citation type="submission" date="2024-01" db="EMBL/GenBank/DDBJ databases">
        <title>The genomes of 5 underutilized Papilionoideae crops provide insights into root nodulation and disease resistanc.</title>
        <authorList>
            <person name="Jiang F."/>
        </authorList>
    </citation>
    <scope>NUCLEOTIDE SEQUENCE [LARGE SCALE GENOMIC DNA]</scope>
    <source>
        <strain evidence="1">DUOXIRENSHENG_FW03</strain>
        <tissue evidence="1">Leaves</tissue>
    </source>
</reference>